<comment type="similarity">
    <text evidence="5">Belongs to the class I-like SAM-binding methyltransferase superfamily. RNA M5U methyltransferase family. TrmA subfamily.</text>
</comment>
<dbReference type="PROSITE" id="PS01231">
    <property type="entry name" value="TRMA_2"/>
    <property type="match status" value="1"/>
</dbReference>
<dbReference type="NCBIfam" id="TIGR02143">
    <property type="entry name" value="trmA_only"/>
    <property type="match status" value="1"/>
</dbReference>
<dbReference type="Gene3D" id="2.40.50.1070">
    <property type="match status" value="1"/>
</dbReference>
<evidence type="ECO:0000256" key="6">
    <source>
        <dbReference type="PROSITE-ProRule" id="PRU01024"/>
    </source>
</evidence>
<dbReference type="RefSeq" id="WP_226751283.1">
    <property type="nucleotide sequence ID" value="NZ_JAEINI020000006.1"/>
</dbReference>
<sequence length="364" mass="41292">MSIGQVFPALYETQLTEKAERLTQLLQLDDTAPLQLFRSAASHFRQRAEFRIWHNGDDIYHAMFDPETRQPVRIDYFPVACTLIANFMPVLLKQIQFNHELRYKLYQADYLATSTGELLVSLIYKRKLDETWQLAAEQLVASLSTDYKIKVIGRSRKQKVVLSEDYVTETFNVDQQPLHYQQVEGSFTQPNAGVNQQMLQWAASVAAELNGDLLELYCGNGNFSLALARHFNQVVATELARSSIKSAEFNIALNKIDNLQVLQMSAEDVAAALAEGTTLKQLDLKNLALNTVLVDPPRAGLDPATLALVSRFDDILYISCNPETLADNLAFLQKTHQLQKVAMFDQFPYTHHIETGVWLKRLPR</sequence>
<dbReference type="InterPro" id="IPR011869">
    <property type="entry name" value="TrmA_MeTrfase"/>
</dbReference>
<organism evidence="8 9">
    <name type="scientific">Alishewanella maricola</name>
    <dbReference type="NCBI Taxonomy" id="2795740"/>
    <lineage>
        <taxon>Bacteria</taxon>
        <taxon>Pseudomonadati</taxon>
        <taxon>Pseudomonadota</taxon>
        <taxon>Gammaproteobacteria</taxon>
        <taxon>Alteromonadales</taxon>
        <taxon>Alteromonadaceae</taxon>
        <taxon>Alishewanella</taxon>
    </lineage>
</organism>
<comment type="catalytic activity">
    <reaction evidence="5">
        <text>uridine(341) in tmRNA + S-adenosyl-L-methionine = 5-methyluridine(341) in tmRNA + S-adenosyl-L-homocysteine + H(+)</text>
        <dbReference type="Rhea" id="RHEA:43612"/>
        <dbReference type="Rhea" id="RHEA-COMP:10630"/>
        <dbReference type="Rhea" id="RHEA-COMP:10631"/>
        <dbReference type="ChEBI" id="CHEBI:15378"/>
        <dbReference type="ChEBI" id="CHEBI:57856"/>
        <dbReference type="ChEBI" id="CHEBI:59789"/>
        <dbReference type="ChEBI" id="CHEBI:65315"/>
        <dbReference type="ChEBI" id="CHEBI:74447"/>
    </reaction>
</comment>
<feature type="binding site" evidence="5 6">
    <location>
        <position position="238"/>
    </location>
    <ligand>
        <name>S-adenosyl-L-methionine</name>
        <dbReference type="ChEBI" id="CHEBI:59789"/>
    </ligand>
</feature>
<evidence type="ECO:0000256" key="3">
    <source>
        <dbReference type="ARBA" id="ARBA00022691"/>
    </source>
</evidence>
<evidence type="ECO:0000313" key="9">
    <source>
        <dbReference type="Proteomes" id="UP000633814"/>
    </source>
</evidence>
<feature type="binding site" evidence="5 6">
    <location>
        <position position="217"/>
    </location>
    <ligand>
        <name>S-adenosyl-L-methionine</name>
        <dbReference type="ChEBI" id="CHEBI:59789"/>
    </ligand>
</feature>
<dbReference type="SUPFAM" id="SSF53335">
    <property type="entry name" value="S-adenosyl-L-methionine-dependent methyltransferases"/>
    <property type="match status" value="1"/>
</dbReference>
<feature type="active site" description="Proton acceptor" evidence="5">
    <location>
        <position position="354"/>
    </location>
</feature>
<dbReference type="InterPro" id="IPR010280">
    <property type="entry name" value="U5_MeTrfase_fam"/>
</dbReference>
<dbReference type="InterPro" id="IPR030390">
    <property type="entry name" value="MeTrfase_TrmA_AS"/>
</dbReference>
<evidence type="ECO:0000256" key="7">
    <source>
        <dbReference type="PROSITE-ProRule" id="PRU10015"/>
    </source>
</evidence>
<keyword evidence="1 5" id="KW-0489">Methyltransferase</keyword>
<name>A0ABS8C4G8_9ALTE</name>
<dbReference type="InterPro" id="IPR029063">
    <property type="entry name" value="SAM-dependent_MTases_sf"/>
</dbReference>
<dbReference type="CDD" id="cd02440">
    <property type="entry name" value="AdoMet_MTases"/>
    <property type="match status" value="1"/>
</dbReference>
<evidence type="ECO:0000256" key="5">
    <source>
        <dbReference type="HAMAP-Rule" id="MF_01011"/>
    </source>
</evidence>
<keyword evidence="9" id="KW-1185">Reference proteome</keyword>
<dbReference type="EC" id="2.1.1.35" evidence="5"/>
<comment type="catalytic activity">
    <reaction evidence="5">
        <text>uridine(54) in tRNA + S-adenosyl-L-methionine = 5-methyluridine(54) in tRNA + S-adenosyl-L-homocysteine + H(+)</text>
        <dbReference type="Rhea" id="RHEA:42712"/>
        <dbReference type="Rhea" id="RHEA-COMP:10167"/>
        <dbReference type="Rhea" id="RHEA-COMP:10193"/>
        <dbReference type="ChEBI" id="CHEBI:15378"/>
        <dbReference type="ChEBI" id="CHEBI:57856"/>
        <dbReference type="ChEBI" id="CHEBI:59789"/>
        <dbReference type="ChEBI" id="CHEBI:65315"/>
        <dbReference type="ChEBI" id="CHEBI:74447"/>
        <dbReference type="EC" id="2.1.1.35"/>
    </reaction>
</comment>
<dbReference type="EMBL" id="JAEINI020000006">
    <property type="protein sequence ID" value="MCB5227215.1"/>
    <property type="molecule type" value="Genomic_DNA"/>
</dbReference>
<comment type="caution">
    <text evidence="8">The sequence shown here is derived from an EMBL/GenBank/DDBJ whole genome shotgun (WGS) entry which is preliminary data.</text>
</comment>
<feature type="active site" description="Nucleophile" evidence="5 6">
    <location>
        <position position="320"/>
    </location>
</feature>
<keyword evidence="2 5" id="KW-0808">Transferase</keyword>
<evidence type="ECO:0000256" key="2">
    <source>
        <dbReference type="ARBA" id="ARBA00022679"/>
    </source>
</evidence>
<dbReference type="PANTHER" id="PTHR47790:SF2">
    <property type="entry name" value="TRNA_TMRNA (URACIL-C(5))-METHYLTRANSFERASE"/>
    <property type="match status" value="1"/>
</dbReference>
<dbReference type="PROSITE" id="PS01230">
    <property type="entry name" value="TRMA_1"/>
    <property type="match status" value="1"/>
</dbReference>
<evidence type="ECO:0000313" key="8">
    <source>
        <dbReference type="EMBL" id="MCB5227215.1"/>
    </source>
</evidence>
<evidence type="ECO:0000256" key="1">
    <source>
        <dbReference type="ARBA" id="ARBA00022603"/>
    </source>
</evidence>
<dbReference type="Pfam" id="PF05958">
    <property type="entry name" value="tRNA_U5-meth_tr"/>
    <property type="match status" value="1"/>
</dbReference>
<dbReference type="Proteomes" id="UP000633814">
    <property type="component" value="Unassembled WGS sequence"/>
</dbReference>
<dbReference type="Gene3D" id="3.40.50.150">
    <property type="entry name" value="Vaccinia Virus protein VP39"/>
    <property type="match status" value="1"/>
</dbReference>
<dbReference type="PANTHER" id="PTHR47790">
    <property type="entry name" value="TRNA/TMRNA (URACIL-C(5))-METHYLTRANSFERASE"/>
    <property type="match status" value="1"/>
</dbReference>
<dbReference type="HAMAP" id="MF_01011">
    <property type="entry name" value="RNA_methyltr_TrmA"/>
    <property type="match status" value="1"/>
</dbReference>
<feature type="active site" evidence="7">
    <location>
        <position position="320"/>
    </location>
</feature>
<feature type="binding site" evidence="5">
    <location>
        <position position="222"/>
    </location>
    <ligand>
        <name>S-adenosyl-L-methionine</name>
        <dbReference type="ChEBI" id="CHEBI:59789"/>
    </ligand>
</feature>
<proteinExistence type="inferred from homology"/>
<dbReference type="GO" id="GO:0032259">
    <property type="term" value="P:methylation"/>
    <property type="evidence" value="ECO:0007669"/>
    <property type="project" value="UniProtKB-KW"/>
</dbReference>
<reference evidence="8 9" key="1">
    <citation type="submission" date="2021-10" db="EMBL/GenBank/DDBJ databases">
        <title>Alishewanella koreense sp. nov. isolated from seawater of southwestern coast in South Korea and the proposal for the reclassification of Rheinheimera perlucida and Rheinheimera tuosuensis as Arsukibacterium perlucida and Arsukibacterium tuosuensis.</title>
        <authorList>
            <person name="Kim K.H."/>
            <person name="Ruan W."/>
            <person name="Kim K.R."/>
            <person name="Baek J.H."/>
            <person name="Jeon C.O."/>
        </authorList>
    </citation>
    <scope>NUCLEOTIDE SEQUENCE [LARGE SCALE GENOMIC DNA]</scope>
    <source>
        <strain evidence="8 9">16-MA</strain>
    </source>
</reference>
<gene>
    <name evidence="5 8" type="primary">trmA</name>
    <name evidence="8" type="ORF">JAO78_010365</name>
</gene>
<dbReference type="InterPro" id="IPR030391">
    <property type="entry name" value="MeTrfase_TrmA_CS"/>
</dbReference>
<dbReference type="GO" id="GO:0030697">
    <property type="term" value="F:tRNA (uracil(54)-C5)-methyltransferase activity, S-adenosyl methionine-dependent"/>
    <property type="evidence" value="ECO:0007669"/>
    <property type="project" value="UniProtKB-EC"/>
</dbReference>
<accession>A0ABS8C4G8</accession>
<keyword evidence="3 5" id="KW-0949">S-adenosyl-L-methionine</keyword>
<keyword evidence="4 5" id="KW-0819">tRNA processing</keyword>
<evidence type="ECO:0000256" key="4">
    <source>
        <dbReference type="ARBA" id="ARBA00022694"/>
    </source>
</evidence>
<protein>
    <recommendedName>
        <fullName evidence="5">tRNA/tmRNA (uracil-C(5))-methyltransferase</fullName>
        <ecNumber evidence="5">2.1.1.35</ecNumber>
    </recommendedName>
    <alternativeName>
        <fullName evidence="5">tRNA (uracil(54)-C(5))-methyltransferase</fullName>
    </alternativeName>
    <alternativeName>
        <fullName evidence="5">tRNA(m5U54)-methyltransferase</fullName>
        <shortName evidence="5">RUMT</shortName>
    </alternativeName>
    <alternativeName>
        <fullName evidence="5">tmRNA (uracil(341)-C(5))-methyltransferase</fullName>
    </alternativeName>
</protein>
<comment type="function">
    <text evidence="5">Dual-specificity methyltransferase that catalyzes the formation of 5-methyluridine at position 54 (m5U54) in all tRNAs, and that of position 341 (m5U341) in tmRNA (transfer-mRNA).</text>
</comment>
<dbReference type="PROSITE" id="PS51687">
    <property type="entry name" value="SAM_MT_RNA_M5U"/>
    <property type="match status" value="1"/>
</dbReference>
<feature type="binding site" evidence="5 6">
    <location>
        <position position="189"/>
    </location>
    <ligand>
        <name>S-adenosyl-L-methionine</name>
        <dbReference type="ChEBI" id="CHEBI:59789"/>
    </ligand>
</feature>
<feature type="binding site" evidence="5 6">
    <location>
        <position position="295"/>
    </location>
    <ligand>
        <name>S-adenosyl-L-methionine</name>
        <dbReference type="ChEBI" id="CHEBI:59789"/>
    </ligand>
</feature>